<dbReference type="AlphaFoldDB" id="G6EGZ3"/>
<keyword evidence="2" id="KW-1185">Reference proteome</keyword>
<accession>G6EGZ3</accession>
<name>G6EGZ3_9SPHN</name>
<reference evidence="1 2" key="1">
    <citation type="journal article" date="2012" name="J. Bacteriol.">
        <title>Genome sequence of benzo(a)pyrene-degrading bacterium Novosphingobium pentaromativorans US6-1.</title>
        <authorList>
            <person name="Luo Y.R."/>
            <person name="Kang S.G."/>
            <person name="Kim S.J."/>
            <person name="Kim M.R."/>
            <person name="Li N."/>
            <person name="Lee J.H."/>
            <person name="Kwon K.K."/>
        </authorList>
    </citation>
    <scope>NUCLEOTIDE SEQUENCE [LARGE SCALE GENOMIC DNA]</scope>
    <source>
        <strain evidence="1 2">US6-1</strain>
    </source>
</reference>
<dbReference type="EMBL" id="AGFM01000058">
    <property type="protein sequence ID" value="EHJ59282.1"/>
    <property type="molecule type" value="Genomic_DNA"/>
</dbReference>
<proteinExistence type="predicted"/>
<gene>
    <name evidence="1" type="ORF">NSU_3614</name>
</gene>
<protein>
    <submittedName>
        <fullName evidence="1">Uncharacterized protein</fullName>
    </submittedName>
</protein>
<evidence type="ECO:0000313" key="1">
    <source>
        <dbReference type="EMBL" id="EHJ59282.1"/>
    </source>
</evidence>
<sequence>MSAALKAGTRDRVAGFFIEWLVLPHPARRINPDPAKCHGRHFTRR</sequence>
<evidence type="ECO:0000313" key="2">
    <source>
        <dbReference type="Proteomes" id="UP000004030"/>
    </source>
</evidence>
<dbReference type="Proteomes" id="UP000004030">
    <property type="component" value="Unassembled WGS sequence"/>
</dbReference>
<comment type="caution">
    <text evidence="1">The sequence shown here is derived from an EMBL/GenBank/DDBJ whole genome shotgun (WGS) entry which is preliminary data.</text>
</comment>
<organism evidence="1 2">
    <name type="scientific">Novosphingobium pentaromativorans US6-1</name>
    <dbReference type="NCBI Taxonomy" id="1088721"/>
    <lineage>
        <taxon>Bacteria</taxon>
        <taxon>Pseudomonadati</taxon>
        <taxon>Pseudomonadota</taxon>
        <taxon>Alphaproteobacteria</taxon>
        <taxon>Sphingomonadales</taxon>
        <taxon>Sphingomonadaceae</taxon>
        <taxon>Novosphingobium</taxon>
    </lineage>
</organism>